<organism evidence="1 2">
    <name type="scientific">Pontibacillus salicampi</name>
    <dbReference type="NCBI Taxonomy" id="1449801"/>
    <lineage>
        <taxon>Bacteria</taxon>
        <taxon>Bacillati</taxon>
        <taxon>Bacillota</taxon>
        <taxon>Bacilli</taxon>
        <taxon>Bacillales</taxon>
        <taxon>Bacillaceae</taxon>
        <taxon>Pontibacillus</taxon>
    </lineage>
</organism>
<comment type="caution">
    <text evidence="1">The sequence shown here is derived from an EMBL/GenBank/DDBJ whole genome shotgun (WGS) entry which is preliminary data.</text>
</comment>
<accession>A0ABV6LL59</accession>
<dbReference type="PROSITE" id="PS51257">
    <property type="entry name" value="PROKAR_LIPOPROTEIN"/>
    <property type="match status" value="1"/>
</dbReference>
<dbReference type="EMBL" id="JBHLTP010000003">
    <property type="protein sequence ID" value="MFC0523146.1"/>
    <property type="molecule type" value="Genomic_DNA"/>
</dbReference>
<sequence length="245" mass="28150">MARKPILALILAAFFLSGCLYPDEKLSKNQVPNDVQLQSIQTAIEQFIEKHPYQLPIQNREQDTPVLQKYPVDFSRLKEENILSEAPGNSFEQGGVYQYVLIHAEENPTVKVMDLRVTQKLREVNMRLIAYRNEHRYPPFGEVIGENVYSINHQELGYDEPPQIKSPYTQNHLPIVIDGNGELYIDYRPDLNQYLQQYDHSYTSGDDIRYVLAENSPIVPAHSLPYTVKDGEPVFSVGLQEKEGN</sequence>
<evidence type="ECO:0000313" key="1">
    <source>
        <dbReference type="EMBL" id="MFC0523146.1"/>
    </source>
</evidence>
<evidence type="ECO:0000313" key="2">
    <source>
        <dbReference type="Proteomes" id="UP001589836"/>
    </source>
</evidence>
<dbReference type="RefSeq" id="WP_377345687.1">
    <property type="nucleotide sequence ID" value="NZ_JBHLTP010000003.1"/>
</dbReference>
<dbReference type="Proteomes" id="UP001589836">
    <property type="component" value="Unassembled WGS sequence"/>
</dbReference>
<evidence type="ECO:0008006" key="3">
    <source>
        <dbReference type="Google" id="ProtNLM"/>
    </source>
</evidence>
<gene>
    <name evidence="1" type="ORF">ACFFGV_05990</name>
</gene>
<name>A0ABV6LL59_9BACI</name>
<proteinExistence type="predicted"/>
<reference evidence="1 2" key="1">
    <citation type="submission" date="2024-09" db="EMBL/GenBank/DDBJ databases">
        <authorList>
            <person name="Sun Q."/>
            <person name="Mori K."/>
        </authorList>
    </citation>
    <scope>NUCLEOTIDE SEQUENCE [LARGE SCALE GENOMIC DNA]</scope>
    <source>
        <strain evidence="1 2">NCAIM B.02529</strain>
    </source>
</reference>
<protein>
    <recommendedName>
        <fullName evidence="3">Lipoprotein</fullName>
    </recommendedName>
</protein>
<keyword evidence="2" id="KW-1185">Reference proteome</keyword>